<dbReference type="AlphaFoldDB" id="A0A2H0KM45"/>
<evidence type="ECO:0000256" key="6">
    <source>
        <dbReference type="RuleBase" id="RU363034"/>
    </source>
</evidence>
<keyword evidence="6" id="KW-0720">Serine protease</keyword>
<name>A0A2H0KM45_9BACT</name>
<evidence type="ECO:0000256" key="4">
    <source>
        <dbReference type="ARBA" id="ARBA00022801"/>
    </source>
</evidence>
<dbReference type="InterPro" id="IPR001254">
    <property type="entry name" value="Trypsin_dom"/>
</dbReference>
<keyword evidence="5" id="KW-1015">Disulfide bond</keyword>
<accession>A0A2H0KM45</accession>
<dbReference type="InterPro" id="IPR033116">
    <property type="entry name" value="TRYPSIN_SER"/>
</dbReference>
<organism evidence="8 9">
    <name type="scientific">Candidatus Roizmanbacteria bacterium CG11_big_fil_rev_8_21_14_0_20_37_16</name>
    <dbReference type="NCBI Taxonomy" id="1974857"/>
    <lineage>
        <taxon>Bacteria</taxon>
        <taxon>Candidatus Roizmaniibacteriota</taxon>
    </lineage>
</organism>
<keyword evidence="4 6" id="KW-0378">Hydrolase</keyword>
<keyword evidence="3 6" id="KW-0645">Protease</keyword>
<feature type="domain" description="Peptidase S1" evidence="7">
    <location>
        <begin position="52"/>
        <end position="315"/>
    </location>
</feature>
<dbReference type="InterPro" id="IPR043504">
    <property type="entry name" value="Peptidase_S1_PA_chymotrypsin"/>
</dbReference>
<dbReference type="InterPro" id="IPR018114">
    <property type="entry name" value="TRYPSIN_HIS"/>
</dbReference>
<keyword evidence="2" id="KW-0964">Secreted</keyword>
<dbReference type="PANTHER" id="PTHR24264:SF65">
    <property type="entry name" value="SRCR DOMAIN-CONTAINING PROTEIN"/>
    <property type="match status" value="1"/>
</dbReference>
<dbReference type="CDD" id="cd00190">
    <property type="entry name" value="Tryp_SPc"/>
    <property type="match status" value="1"/>
</dbReference>
<evidence type="ECO:0000313" key="9">
    <source>
        <dbReference type="Proteomes" id="UP000229497"/>
    </source>
</evidence>
<evidence type="ECO:0000256" key="1">
    <source>
        <dbReference type="ARBA" id="ARBA00004613"/>
    </source>
</evidence>
<dbReference type="InterPro" id="IPR009003">
    <property type="entry name" value="Peptidase_S1_PA"/>
</dbReference>
<dbReference type="Gene3D" id="2.40.10.10">
    <property type="entry name" value="Trypsin-like serine proteases"/>
    <property type="match status" value="1"/>
</dbReference>
<dbReference type="PROSITE" id="PS00134">
    <property type="entry name" value="TRYPSIN_HIS"/>
    <property type="match status" value="1"/>
</dbReference>
<reference evidence="8 9" key="1">
    <citation type="submission" date="2017-09" db="EMBL/GenBank/DDBJ databases">
        <title>Depth-based differentiation of microbial function through sediment-hosted aquifers and enrichment of novel symbionts in the deep terrestrial subsurface.</title>
        <authorList>
            <person name="Probst A.J."/>
            <person name="Ladd B."/>
            <person name="Jarett J.K."/>
            <person name="Geller-Mcgrath D.E."/>
            <person name="Sieber C.M."/>
            <person name="Emerson J.B."/>
            <person name="Anantharaman K."/>
            <person name="Thomas B.C."/>
            <person name="Malmstrom R."/>
            <person name="Stieglmeier M."/>
            <person name="Klingl A."/>
            <person name="Woyke T."/>
            <person name="Ryan C.M."/>
            <person name="Banfield J.F."/>
        </authorList>
    </citation>
    <scope>NUCLEOTIDE SEQUENCE [LARGE SCALE GENOMIC DNA]</scope>
    <source>
        <strain evidence="8">CG11_big_fil_rev_8_21_14_0_20_37_16</strain>
    </source>
</reference>
<evidence type="ECO:0000256" key="5">
    <source>
        <dbReference type="ARBA" id="ARBA00023157"/>
    </source>
</evidence>
<protein>
    <recommendedName>
        <fullName evidence="7">Peptidase S1 domain-containing protein</fullName>
    </recommendedName>
</protein>
<evidence type="ECO:0000259" key="7">
    <source>
        <dbReference type="PROSITE" id="PS50240"/>
    </source>
</evidence>
<dbReference type="InterPro" id="IPR001314">
    <property type="entry name" value="Peptidase_S1A"/>
</dbReference>
<gene>
    <name evidence="8" type="ORF">COV87_03300</name>
</gene>
<comment type="subcellular location">
    <subcellularLocation>
        <location evidence="1">Secreted</location>
    </subcellularLocation>
</comment>
<evidence type="ECO:0000313" key="8">
    <source>
        <dbReference type="EMBL" id="PIQ71454.1"/>
    </source>
</evidence>
<dbReference type="Pfam" id="PF00089">
    <property type="entry name" value="Trypsin"/>
    <property type="match status" value="1"/>
</dbReference>
<dbReference type="SMART" id="SM00020">
    <property type="entry name" value="Tryp_SPc"/>
    <property type="match status" value="1"/>
</dbReference>
<dbReference type="GO" id="GO:0006508">
    <property type="term" value="P:proteolysis"/>
    <property type="evidence" value="ECO:0007669"/>
    <property type="project" value="UniProtKB-KW"/>
</dbReference>
<dbReference type="InterPro" id="IPR050127">
    <property type="entry name" value="Serine_Proteases_S1"/>
</dbReference>
<dbReference type="EMBL" id="PCVK01000094">
    <property type="protein sequence ID" value="PIQ71454.1"/>
    <property type="molecule type" value="Genomic_DNA"/>
</dbReference>
<dbReference type="PRINTS" id="PR00722">
    <property type="entry name" value="CHYMOTRYPSIN"/>
</dbReference>
<dbReference type="SUPFAM" id="SSF50494">
    <property type="entry name" value="Trypsin-like serine proteases"/>
    <property type="match status" value="1"/>
</dbReference>
<dbReference type="FunFam" id="2.40.10.10:FF:000068">
    <property type="entry name" value="transmembrane protease serine 2"/>
    <property type="match status" value="1"/>
</dbReference>
<evidence type="ECO:0000256" key="2">
    <source>
        <dbReference type="ARBA" id="ARBA00022525"/>
    </source>
</evidence>
<dbReference type="PROSITE" id="PS50240">
    <property type="entry name" value="TRYPSIN_DOM"/>
    <property type="match status" value="1"/>
</dbReference>
<dbReference type="GO" id="GO:0005615">
    <property type="term" value="C:extracellular space"/>
    <property type="evidence" value="ECO:0007669"/>
    <property type="project" value="TreeGrafter"/>
</dbReference>
<proteinExistence type="predicted"/>
<dbReference type="Proteomes" id="UP000229497">
    <property type="component" value="Unassembled WGS sequence"/>
</dbReference>
<sequence length="360" mass="40044">MSKKICINKKNVLILLLIALFISIMTFSSSYLLGKKTTYQSKAAPPQNNPKIYGGTEVTDLTKWPFIVRLFEIHDFLGKKFGSPSSSGYCDGTIVAKQWVLTAAHCVIKRKTSNIGIYIGSIDLHGANGNAQTIYINDILIHPYYNADKNENDIALIKLSKEIDLPIEPVSLNSDITKERDGQVGVIIGWGLIEDEARTSILRQGIIPILDKSRTLKWDQRYLNSIFSSTIVAGYPNGGAGICNGDSGGPLLVWSGMRWLQVGVVSGTTYGSYYKGEPTCGAKHKPGIFTRISYIGTDTQNNAVNYMRWITENIGERTDYFIGTQLTPTEKTEYYNRICDPQEWDNKLPPVCPLNIYHGP</sequence>
<evidence type="ECO:0000256" key="3">
    <source>
        <dbReference type="ARBA" id="ARBA00022670"/>
    </source>
</evidence>
<dbReference type="GO" id="GO:0004252">
    <property type="term" value="F:serine-type endopeptidase activity"/>
    <property type="evidence" value="ECO:0007669"/>
    <property type="project" value="InterPro"/>
</dbReference>
<dbReference type="PANTHER" id="PTHR24264">
    <property type="entry name" value="TRYPSIN-RELATED"/>
    <property type="match status" value="1"/>
</dbReference>
<dbReference type="PROSITE" id="PS00135">
    <property type="entry name" value="TRYPSIN_SER"/>
    <property type="match status" value="1"/>
</dbReference>
<comment type="caution">
    <text evidence="8">The sequence shown here is derived from an EMBL/GenBank/DDBJ whole genome shotgun (WGS) entry which is preliminary data.</text>
</comment>